<evidence type="ECO:0000256" key="4">
    <source>
        <dbReference type="ARBA" id="ARBA00023030"/>
    </source>
</evidence>
<keyword evidence="4 6" id="KW-0339">Growth factor</keyword>
<evidence type="ECO:0000313" key="10">
    <source>
        <dbReference type="Proteomes" id="UP000825002"/>
    </source>
</evidence>
<feature type="compositionally biased region" description="Polar residues" evidence="7">
    <location>
        <begin position="540"/>
        <end position="556"/>
    </location>
</feature>
<accession>A0ABQ7S896</accession>
<gene>
    <name evidence="9" type="primary">INHBA</name>
    <name evidence="9" type="ORF">GZH46_02037</name>
</gene>
<dbReference type="PROSITE" id="PS51362">
    <property type="entry name" value="TGF_BETA_2"/>
    <property type="match status" value="1"/>
</dbReference>
<dbReference type="InterPro" id="IPR029034">
    <property type="entry name" value="Cystine-knot_cytokine"/>
</dbReference>
<evidence type="ECO:0000313" key="9">
    <source>
        <dbReference type="EMBL" id="KAG9509445.1"/>
    </source>
</evidence>
<dbReference type="CDD" id="cd13752">
    <property type="entry name" value="TGF_beta_INHB"/>
    <property type="match status" value="1"/>
</dbReference>
<feature type="compositionally biased region" description="Polar residues" evidence="7">
    <location>
        <begin position="425"/>
        <end position="448"/>
    </location>
</feature>
<protein>
    <submittedName>
        <fullName evidence="9">Inhibin beta A chain</fullName>
    </submittedName>
</protein>
<keyword evidence="5" id="KW-1015">Disulfide bond</keyword>
<feature type="compositionally biased region" description="Low complexity" evidence="7">
    <location>
        <begin position="457"/>
        <end position="476"/>
    </location>
</feature>
<evidence type="ECO:0000256" key="3">
    <source>
        <dbReference type="ARBA" id="ARBA00022525"/>
    </source>
</evidence>
<keyword evidence="10" id="KW-1185">Reference proteome</keyword>
<feature type="region of interest" description="Disordered" evidence="7">
    <location>
        <begin position="1"/>
        <end position="26"/>
    </location>
</feature>
<dbReference type="PANTHER" id="PTHR11848">
    <property type="entry name" value="TGF-BETA FAMILY"/>
    <property type="match status" value="1"/>
</dbReference>
<comment type="similarity">
    <text evidence="2 6">Belongs to the TGF-beta family.</text>
</comment>
<dbReference type="SUPFAM" id="SSF57501">
    <property type="entry name" value="Cystine-knot cytokines"/>
    <property type="match status" value="1"/>
</dbReference>
<dbReference type="Gene3D" id="2.10.90.10">
    <property type="entry name" value="Cystine-knot cytokines"/>
    <property type="match status" value="1"/>
</dbReference>
<feature type="compositionally biased region" description="Acidic residues" evidence="7">
    <location>
        <begin position="1"/>
        <end position="17"/>
    </location>
</feature>
<organism evidence="9 10">
    <name type="scientific">Fragariocoptes setiger</name>
    <dbReference type="NCBI Taxonomy" id="1670756"/>
    <lineage>
        <taxon>Eukaryota</taxon>
        <taxon>Metazoa</taxon>
        <taxon>Ecdysozoa</taxon>
        <taxon>Arthropoda</taxon>
        <taxon>Chelicerata</taxon>
        <taxon>Arachnida</taxon>
        <taxon>Acari</taxon>
        <taxon>Acariformes</taxon>
        <taxon>Trombidiformes</taxon>
        <taxon>Prostigmata</taxon>
        <taxon>Eupodina</taxon>
        <taxon>Eriophyoidea</taxon>
        <taxon>Phytoptidae</taxon>
        <taxon>Fragariocoptes</taxon>
    </lineage>
</organism>
<feature type="region of interest" description="Disordered" evidence="7">
    <location>
        <begin position="288"/>
        <end position="311"/>
    </location>
</feature>
<dbReference type="InterPro" id="IPR017948">
    <property type="entry name" value="TGFb_CS"/>
</dbReference>
<reference evidence="9 10" key="1">
    <citation type="submission" date="2020-10" db="EMBL/GenBank/DDBJ databases">
        <authorList>
            <person name="Klimov P.B."/>
            <person name="Dyachkov S.M."/>
            <person name="Chetverikov P.E."/>
        </authorList>
    </citation>
    <scope>NUCLEOTIDE SEQUENCE [LARGE SCALE GENOMIC DNA]</scope>
    <source>
        <strain evidence="9">BMOC 18-1129-001#AD2665</strain>
        <tissue evidence="9">Entire mites</tissue>
    </source>
</reference>
<sequence length="675" mass="73435">KGNGSEAEDDDDADDEVASLVGERSSASNCRRRSVNALASAPAKAASTTDWTCAGTWHVKLWSSSALLSSSSWFDTRILTCAPVGALLLSTDCLRLSTFHVVRVPESELEDTYNAHTESLITLAARQRANSCTTSTRDFGARAPALEPLEVGLAAAALSWWRMRAARPRPRPRLLALGEHRPTGCGEEAHEWAGAATVGVALVGAAGSGLVKCLRYAETSGSVGVFTAVCVGCGDIMTGPEVEEAAASVACCMHVRLLPTTCGTGRCGDASMPASIGTAARVVPPAATDAGAGAEDDDVSDTNGTTKGAPGHPVLLSFSSSRLLSGIVPLPGARRERRLDDEFRLQRQQQHCDNNNTNDNNSTQHVARAVISWYECHQQVLCAIATMDAAHFRTTIQLLATFVTLTFILIPRHSAALAVVTSSSGHQHQQGNITATYDNDSNNQQHTSSHNHRNEATITSATTDDKQTTTTNTNTKIDTHKRTSNRIDISEDELRLIRTEYFKYKILSNLGIEEEPVVDTAYLESTRALAEQLNKRQSLMNSKVSSNRSIDSSTSETLHHETVKRSRRSLDCSANKDDSTKTCCKETFYVNFTEIGWNKWIVHPPGYYANYCHGQCDLSNSRYYHSSILSKFSNVISLCCSPRKMSHLSLLYVDQENRVHQKIMPDMVVESCDCA</sequence>
<name>A0ABQ7S896_9ACAR</name>
<feature type="domain" description="TGF-beta family profile" evidence="8">
    <location>
        <begin position="565"/>
        <end position="675"/>
    </location>
</feature>
<dbReference type="PRINTS" id="PR00669">
    <property type="entry name" value="INHIBINA"/>
</dbReference>
<feature type="non-terminal residue" evidence="9">
    <location>
        <position position="1"/>
    </location>
</feature>
<dbReference type="Pfam" id="PF00019">
    <property type="entry name" value="TGF_beta"/>
    <property type="match status" value="1"/>
</dbReference>
<evidence type="ECO:0000259" key="8">
    <source>
        <dbReference type="PROSITE" id="PS51362"/>
    </source>
</evidence>
<evidence type="ECO:0000256" key="2">
    <source>
        <dbReference type="ARBA" id="ARBA00006656"/>
    </source>
</evidence>
<keyword evidence="3" id="KW-0964">Secreted</keyword>
<dbReference type="Proteomes" id="UP000825002">
    <property type="component" value="Unassembled WGS sequence"/>
</dbReference>
<comment type="subcellular location">
    <subcellularLocation>
        <location evidence="1">Secreted</location>
    </subcellularLocation>
</comment>
<evidence type="ECO:0000256" key="7">
    <source>
        <dbReference type="SAM" id="MobiDB-lite"/>
    </source>
</evidence>
<dbReference type="InterPro" id="IPR001839">
    <property type="entry name" value="TGF-b_C"/>
</dbReference>
<feature type="region of interest" description="Disordered" evidence="7">
    <location>
        <begin position="425"/>
        <end position="477"/>
    </location>
</feature>
<feature type="region of interest" description="Disordered" evidence="7">
    <location>
        <begin position="540"/>
        <end position="562"/>
    </location>
</feature>
<dbReference type="PANTHER" id="PTHR11848:SF262">
    <property type="entry name" value="LD29161P"/>
    <property type="match status" value="1"/>
</dbReference>
<proteinExistence type="inferred from homology"/>
<comment type="caution">
    <text evidence="9">The sequence shown here is derived from an EMBL/GenBank/DDBJ whole genome shotgun (WGS) entry which is preliminary data.</text>
</comment>
<dbReference type="EMBL" id="JAIFTH010000473">
    <property type="protein sequence ID" value="KAG9509445.1"/>
    <property type="molecule type" value="Genomic_DNA"/>
</dbReference>
<evidence type="ECO:0000256" key="6">
    <source>
        <dbReference type="RuleBase" id="RU000354"/>
    </source>
</evidence>
<dbReference type="SMART" id="SM00204">
    <property type="entry name" value="TGFB"/>
    <property type="match status" value="1"/>
</dbReference>
<evidence type="ECO:0000256" key="5">
    <source>
        <dbReference type="ARBA" id="ARBA00023157"/>
    </source>
</evidence>
<dbReference type="PROSITE" id="PS00250">
    <property type="entry name" value="TGF_BETA_1"/>
    <property type="match status" value="1"/>
</dbReference>
<dbReference type="InterPro" id="IPR015615">
    <property type="entry name" value="TGF-beta-rel"/>
</dbReference>
<evidence type="ECO:0000256" key="1">
    <source>
        <dbReference type="ARBA" id="ARBA00004613"/>
    </source>
</evidence>